<name>A0ABM4Z1N2_VULVU</name>
<feature type="compositionally biased region" description="Low complexity" evidence="1">
    <location>
        <begin position="36"/>
        <end position="46"/>
    </location>
</feature>
<evidence type="ECO:0000256" key="1">
    <source>
        <dbReference type="SAM" id="MobiDB-lite"/>
    </source>
</evidence>
<evidence type="ECO:0000313" key="3">
    <source>
        <dbReference type="RefSeq" id="XP_072596439.1"/>
    </source>
</evidence>
<protein>
    <recommendedName>
        <fullName evidence="4">Collagen alpha-1(I) chain-like</fullName>
    </recommendedName>
</protein>
<evidence type="ECO:0008006" key="4">
    <source>
        <dbReference type="Google" id="ProtNLM"/>
    </source>
</evidence>
<feature type="region of interest" description="Disordered" evidence="1">
    <location>
        <begin position="338"/>
        <end position="357"/>
    </location>
</feature>
<gene>
    <name evidence="3" type="primary">LOC140595743</name>
</gene>
<dbReference type="RefSeq" id="XP_072596439.1">
    <property type="nucleotide sequence ID" value="XM_072740338.1"/>
</dbReference>
<feature type="compositionally biased region" description="Gly residues" evidence="1">
    <location>
        <begin position="123"/>
        <end position="132"/>
    </location>
</feature>
<feature type="region of interest" description="Disordered" evidence="1">
    <location>
        <begin position="24"/>
        <end position="78"/>
    </location>
</feature>
<keyword evidence="2" id="KW-1185">Reference proteome</keyword>
<feature type="region of interest" description="Disordered" evidence="1">
    <location>
        <begin position="379"/>
        <end position="419"/>
    </location>
</feature>
<feature type="compositionally biased region" description="Low complexity" evidence="1">
    <location>
        <begin position="208"/>
        <end position="238"/>
    </location>
</feature>
<feature type="compositionally biased region" description="Low complexity" evidence="1">
    <location>
        <begin position="316"/>
        <end position="326"/>
    </location>
</feature>
<feature type="compositionally biased region" description="Low complexity" evidence="1">
    <location>
        <begin position="55"/>
        <end position="64"/>
    </location>
</feature>
<reference evidence="3" key="1">
    <citation type="submission" date="2025-08" db="UniProtKB">
        <authorList>
            <consortium name="RefSeq"/>
        </authorList>
    </citation>
    <scope>IDENTIFICATION</scope>
    <source>
        <tissue evidence="3">Cell line</tissue>
    </source>
</reference>
<organism evidence="2 3">
    <name type="scientific">Vulpes vulpes</name>
    <name type="common">Red fox</name>
    <dbReference type="NCBI Taxonomy" id="9627"/>
    <lineage>
        <taxon>Eukaryota</taxon>
        <taxon>Metazoa</taxon>
        <taxon>Chordata</taxon>
        <taxon>Craniata</taxon>
        <taxon>Vertebrata</taxon>
        <taxon>Euteleostomi</taxon>
        <taxon>Mammalia</taxon>
        <taxon>Eutheria</taxon>
        <taxon>Laurasiatheria</taxon>
        <taxon>Carnivora</taxon>
        <taxon>Caniformia</taxon>
        <taxon>Canidae</taxon>
        <taxon>Vulpes</taxon>
    </lineage>
</organism>
<feature type="region of interest" description="Disordered" evidence="1">
    <location>
        <begin position="97"/>
        <end position="139"/>
    </location>
</feature>
<sequence>MPASPWAASPLSLLCSSPPCLASRRVGSRRGGRLPGAGARLSARRGAAGRGGGAVLPPRALRSPAPRPGDPGAPKFPRRLQTTLLFAEVCVPPPGCGRAAAGPAAPGPAGPGGGWGAPAPGRPRGGGAGPAGRGARARLRTWREGPCCTGAARLPLVPAPDSPAGGSPLPAGAACRRGWARGARRGQDPELSCAPGRPGARARRPGGRCRPAAARAPLLGPGAPGAPWARAAGVRPRGSLARTALRPTANKERRFAALDEWDSASYRPRSEPSCAAARGPGGGGAAPRAPDPDPDPDPDPGAGPGRRRRRRRRARLAAAGADGAGPTAVEREQTFAGLLHGGDKGRPVPAAAGSGPHCLLAREPASVAHSQVTHQRVLPALPAGWKGPPCSRSWAGEGGRPGAGLAGRMEAADPGMSRT</sequence>
<proteinExistence type="predicted"/>
<accession>A0ABM4Z1N2</accession>
<evidence type="ECO:0000313" key="2">
    <source>
        <dbReference type="Proteomes" id="UP001652641"/>
    </source>
</evidence>
<feature type="compositionally biased region" description="Gly residues" evidence="1">
    <location>
        <begin position="396"/>
        <end position="405"/>
    </location>
</feature>
<feature type="compositionally biased region" description="Basic residues" evidence="1">
    <location>
        <begin position="305"/>
        <end position="315"/>
    </location>
</feature>
<feature type="region of interest" description="Disordered" evidence="1">
    <location>
        <begin position="178"/>
        <end position="329"/>
    </location>
</feature>
<dbReference type="GeneID" id="140595743"/>
<dbReference type="Proteomes" id="UP001652641">
    <property type="component" value="Chromosome 15"/>
</dbReference>